<dbReference type="EMBL" id="JAUOZS010000001">
    <property type="protein sequence ID" value="MDT8902204.1"/>
    <property type="molecule type" value="Genomic_DNA"/>
</dbReference>
<protein>
    <submittedName>
        <fullName evidence="1">Uncharacterized protein</fullName>
    </submittedName>
</protein>
<name>A0ABU3NZK0_9FIRM</name>
<accession>A0ABU3NZK0</accession>
<reference evidence="1 2" key="1">
    <citation type="submission" date="2023-07" db="EMBL/GenBank/DDBJ databases">
        <title>The novel representative of Negativicutes class, Anaeroselena agilis gen. nov. sp. nov.</title>
        <authorList>
            <person name="Prokofeva M.I."/>
            <person name="Elcheninov A.G."/>
            <person name="Klyukina A."/>
            <person name="Kublanov I.V."/>
            <person name="Frolov E.N."/>
            <person name="Podosokorskaya O.A."/>
        </authorList>
    </citation>
    <scope>NUCLEOTIDE SEQUENCE [LARGE SCALE GENOMIC DNA]</scope>
    <source>
        <strain evidence="1 2">4137-cl</strain>
    </source>
</reference>
<organism evidence="1 2">
    <name type="scientific">Anaeroselena agilis</name>
    <dbReference type="NCBI Taxonomy" id="3063788"/>
    <lineage>
        <taxon>Bacteria</taxon>
        <taxon>Bacillati</taxon>
        <taxon>Bacillota</taxon>
        <taxon>Negativicutes</taxon>
        <taxon>Acetonemataceae</taxon>
        <taxon>Anaeroselena</taxon>
    </lineage>
</organism>
<evidence type="ECO:0000313" key="2">
    <source>
        <dbReference type="Proteomes" id="UP001254848"/>
    </source>
</evidence>
<comment type="caution">
    <text evidence="1">The sequence shown here is derived from an EMBL/GenBank/DDBJ whole genome shotgun (WGS) entry which is preliminary data.</text>
</comment>
<dbReference type="Proteomes" id="UP001254848">
    <property type="component" value="Unassembled WGS sequence"/>
</dbReference>
<proteinExistence type="predicted"/>
<evidence type="ECO:0000313" key="1">
    <source>
        <dbReference type="EMBL" id="MDT8902204.1"/>
    </source>
</evidence>
<gene>
    <name evidence="1" type="ORF">Q4T40_13185</name>
</gene>
<keyword evidence="2" id="KW-1185">Reference proteome</keyword>
<sequence length="77" mass="8973">MPDQSGWIHRYFVSYYFLDGFGCLEIIRKQAISNFDDIHEICNLIEQEKGYTGVVLLNYQLLRSDWIGKGGIENVQN</sequence>
<dbReference type="RefSeq" id="WP_413780690.1">
    <property type="nucleotide sequence ID" value="NZ_JAUOZS010000001.1"/>
</dbReference>